<name>A0ABU3A601_9GAMM</name>
<sequence length="60" mass="6744">MSNNKSNTEHLHEEGVVNKAELSDEHINAIDSLSAEEIEQIKSIHKNVNKDNDNPVGIFF</sequence>
<feature type="region of interest" description="Disordered" evidence="1">
    <location>
        <begin position="1"/>
        <end position="22"/>
    </location>
</feature>
<evidence type="ECO:0000256" key="1">
    <source>
        <dbReference type="SAM" id="MobiDB-lite"/>
    </source>
</evidence>
<comment type="caution">
    <text evidence="2">The sequence shown here is derived from an EMBL/GenBank/DDBJ whole genome shotgun (WGS) entry which is preliminary data.</text>
</comment>
<reference evidence="2 3" key="1">
    <citation type="submission" date="2023-09" db="EMBL/GenBank/DDBJ databases">
        <authorList>
            <person name="Rey-Velasco X."/>
        </authorList>
    </citation>
    <scope>NUCLEOTIDE SEQUENCE [LARGE SCALE GENOMIC DNA]</scope>
    <source>
        <strain evidence="2 3">W431</strain>
    </source>
</reference>
<gene>
    <name evidence="2" type="ORF">RM573_12965</name>
</gene>
<keyword evidence="3" id="KW-1185">Reference proteome</keyword>
<dbReference type="EMBL" id="JAVRIF010000007">
    <property type="protein sequence ID" value="MDT0604513.1"/>
    <property type="molecule type" value="Genomic_DNA"/>
</dbReference>
<dbReference type="Proteomes" id="UP001266357">
    <property type="component" value="Unassembled WGS sequence"/>
</dbReference>
<dbReference type="RefSeq" id="WP_311582727.1">
    <property type="nucleotide sequence ID" value="NZ_JAVRIF010000007.1"/>
</dbReference>
<evidence type="ECO:0000313" key="2">
    <source>
        <dbReference type="EMBL" id="MDT0604513.1"/>
    </source>
</evidence>
<organism evidence="2 3">
    <name type="scientific">Thalassotalea castellviae</name>
    <dbReference type="NCBI Taxonomy" id="3075612"/>
    <lineage>
        <taxon>Bacteria</taxon>
        <taxon>Pseudomonadati</taxon>
        <taxon>Pseudomonadota</taxon>
        <taxon>Gammaproteobacteria</taxon>
        <taxon>Alteromonadales</taxon>
        <taxon>Colwelliaceae</taxon>
        <taxon>Thalassotalea</taxon>
    </lineage>
</organism>
<accession>A0ABU3A601</accession>
<protein>
    <submittedName>
        <fullName evidence="2">Uncharacterized protein</fullName>
    </submittedName>
</protein>
<feature type="compositionally biased region" description="Basic and acidic residues" evidence="1">
    <location>
        <begin position="7"/>
        <end position="22"/>
    </location>
</feature>
<proteinExistence type="predicted"/>
<evidence type="ECO:0000313" key="3">
    <source>
        <dbReference type="Proteomes" id="UP001266357"/>
    </source>
</evidence>